<feature type="signal peptide" evidence="17">
    <location>
        <begin position="1"/>
        <end position="15"/>
    </location>
</feature>
<keyword evidence="10" id="KW-0325">Glycoprotein</keyword>
<keyword evidence="12 13" id="KW-0407">Ion channel</keyword>
<keyword evidence="11 13" id="KW-1071">Ligand-gated ion channel</keyword>
<dbReference type="PANTHER" id="PTHR18966">
    <property type="entry name" value="IONOTROPIC GLUTAMATE RECEPTOR"/>
    <property type="match status" value="1"/>
</dbReference>
<dbReference type="InterPro" id="IPR028082">
    <property type="entry name" value="Peripla_BP_I"/>
</dbReference>
<keyword evidence="14" id="KW-1015">Disulfide bond</keyword>
<keyword evidence="7 13" id="KW-0406">Ion transport</keyword>
<keyword evidence="9 13" id="KW-0675">Receptor</keyword>
<evidence type="ECO:0000313" key="20">
    <source>
        <dbReference type="Proteomes" id="UP000283530"/>
    </source>
</evidence>
<evidence type="ECO:0000256" key="11">
    <source>
        <dbReference type="ARBA" id="ARBA00023286"/>
    </source>
</evidence>
<comment type="caution">
    <text evidence="19">The sequence shown here is derived from an EMBL/GenBank/DDBJ whole genome shotgun (WGS) entry which is preliminary data.</text>
</comment>
<dbReference type="Pfam" id="PF01094">
    <property type="entry name" value="ANF_receptor"/>
    <property type="match status" value="1"/>
</dbReference>
<evidence type="ECO:0000313" key="19">
    <source>
        <dbReference type="EMBL" id="RWR84581.1"/>
    </source>
</evidence>
<dbReference type="GO" id="GO:0009611">
    <property type="term" value="P:response to wounding"/>
    <property type="evidence" value="ECO:0007669"/>
    <property type="project" value="UniProtKB-ARBA"/>
</dbReference>
<feature type="disulfide bond" evidence="14">
    <location>
        <begin position="761"/>
        <end position="815"/>
    </location>
</feature>
<evidence type="ECO:0000256" key="7">
    <source>
        <dbReference type="ARBA" id="ARBA00023065"/>
    </source>
</evidence>
<feature type="chain" id="PRO_5019095976" description="Glutamate receptor" evidence="17">
    <location>
        <begin position="16"/>
        <end position="917"/>
    </location>
</feature>
<evidence type="ECO:0000256" key="17">
    <source>
        <dbReference type="SAM" id="SignalP"/>
    </source>
</evidence>
<dbReference type="SMART" id="SM00079">
    <property type="entry name" value="PBPe"/>
    <property type="match status" value="1"/>
</dbReference>
<dbReference type="InterPro" id="IPR044440">
    <property type="entry name" value="GABAb_receptor_plant_PBP1"/>
</dbReference>
<reference evidence="19 20" key="1">
    <citation type="journal article" date="2019" name="Nat. Plants">
        <title>Stout camphor tree genome fills gaps in understanding of flowering plant genome evolution.</title>
        <authorList>
            <person name="Chaw S.M."/>
            <person name="Liu Y.C."/>
            <person name="Wu Y.W."/>
            <person name="Wang H.Y."/>
            <person name="Lin C.I."/>
            <person name="Wu C.S."/>
            <person name="Ke H.M."/>
            <person name="Chang L.Y."/>
            <person name="Hsu C.Y."/>
            <person name="Yang H.T."/>
            <person name="Sudianto E."/>
            <person name="Hsu M.H."/>
            <person name="Wu K.P."/>
            <person name="Wang L.N."/>
            <person name="Leebens-Mack J.H."/>
            <person name="Tsai I.J."/>
        </authorList>
    </citation>
    <scope>NUCLEOTIDE SEQUENCE [LARGE SCALE GENOMIC DNA]</scope>
    <source>
        <strain evidence="20">cv. Chaw 1501</strain>
        <tissue evidence="19">Young leaves</tissue>
    </source>
</reference>
<dbReference type="FunFam" id="3.40.190.10:FF:000175">
    <property type="entry name" value="Glutamate receptor"/>
    <property type="match status" value="1"/>
</dbReference>
<feature type="transmembrane region" description="Helical" evidence="16">
    <location>
        <begin position="656"/>
        <end position="682"/>
    </location>
</feature>
<dbReference type="EMBL" id="QPKB01000005">
    <property type="protein sequence ID" value="RWR84581.1"/>
    <property type="molecule type" value="Genomic_DNA"/>
</dbReference>
<dbReference type="GO" id="GO:0015276">
    <property type="term" value="F:ligand-gated monoatomic ion channel activity"/>
    <property type="evidence" value="ECO:0007669"/>
    <property type="project" value="InterPro"/>
</dbReference>
<keyword evidence="3 13" id="KW-0813">Transport</keyword>
<evidence type="ECO:0000256" key="6">
    <source>
        <dbReference type="ARBA" id="ARBA00022989"/>
    </source>
</evidence>
<evidence type="ECO:0000256" key="13">
    <source>
        <dbReference type="PIRNR" id="PIRNR037090"/>
    </source>
</evidence>
<evidence type="ECO:0000256" key="10">
    <source>
        <dbReference type="ARBA" id="ARBA00023180"/>
    </source>
</evidence>
<feature type="domain" description="Ionotropic glutamate receptor C-terminal" evidence="18">
    <location>
        <begin position="475"/>
        <end position="812"/>
    </location>
</feature>
<protein>
    <recommendedName>
        <fullName evidence="13">Glutamate receptor</fullName>
    </recommendedName>
</protein>
<dbReference type="PIRSF" id="PIRSF037090">
    <property type="entry name" value="Iontro_Glu-like_rcpt_pln"/>
    <property type="match status" value="1"/>
</dbReference>
<sequence length="917" mass="101842">MKLVWFLGLLVFCHGVFLNGVSRTLPSRPAAIVNIGAIFTLNSTIGRIAKIAIDLALRDVNSDSSVLNGTTLEVQIMDSNCSGFLGIVEALQFMEKDVVAIVGPQSSTIAHVISHVANELHVPLLSFAATDPTLSSLQYPFFIRTTQSDLFQMAAIAELVDYYQWRQVIAIFIDDDYGRNGISALGDKLAERRCKISYEVPVRPGPGLSANDITDVLVKVALMESRVIVLHANPDSGLAILSVANHLSMMENGYVWIATDWLSSVLDSWSPLTSDTMAKMQGVLTMRLHIEDSIRKKAFVSRWSNITSKVRLGSSVGLNSYGFYAYDTVWMIAHAMDKFFNEGGTISFSNDSRLQDVKGGTLHLEAMTIFNGGQHLLNNIHQTDLVGLSGKLQFNAGGFLIHPAYDIINVVGTGYRTIGYWSNYSGLSVIPPENLYMKPANRSSSNQHLLSVIWPGETISKPRGWVFPNNGKELRIGVPDRVSYREFVSRAGGTDLVKGYCIDVFTAAINLLPYAVPYKFIPYGNQKQNPSYTMLVELITTDFFDAVVGDIAIVTNRTKIVDFTQPYIESGLVIVAPFKKMNSSAWSFLRPFTIQMWSVTAAFFLVVGAVVWILEHRMNDEFRGPPKKQFITILWFSFSTLFFAHRESTVSTLGRLVLIIWLFVVLIIQSSYTASLTSILTVQQLSSHIKGLDSLKMGNEHIGFQVGSFAENYLIEEIGIPKSRLVALGSPEEYALALENGTVAAVVDESPYIQLFLSSHCKFKIVGQEFTKSGWGFAFPRDSPLAVDLSTAILALSENGDLQRIHDKWLENSGCSSQSTELESNQLYLKSFWGLFLICGIACFLSLLIYCVQMMRQFSRHPPEEPDSSGQGGSRSTRLRRILSFVDEKEDSWKTKSKRRQMEKSNSIVTDASSSPH</sequence>
<evidence type="ECO:0000256" key="3">
    <source>
        <dbReference type="ARBA" id="ARBA00022448"/>
    </source>
</evidence>
<evidence type="ECO:0000256" key="16">
    <source>
        <dbReference type="SAM" id="Phobius"/>
    </source>
</evidence>
<dbReference type="GO" id="GO:0007165">
    <property type="term" value="P:signal transduction"/>
    <property type="evidence" value="ECO:0007669"/>
    <property type="project" value="UniProtKB-ARBA"/>
</dbReference>
<keyword evidence="4 16" id="KW-0812">Transmembrane</keyword>
<dbReference type="Gene3D" id="1.10.287.70">
    <property type="match status" value="1"/>
</dbReference>
<dbReference type="InterPro" id="IPR015683">
    <property type="entry name" value="Ionotropic_Glu_rcpt"/>
</dbReference>
<evidence type="ECO:0000256" key="14">
    <source>
        <dbReference type="PIRSR" id="PIRSR037090-50"/>
    </source>
</evidence>
<organism evidence="19 20">
    <name type="scientific">Cinnamomum micranthum f. kanehirae</name>
    <dbReference type="NCBI Taxonomy" id="337451"/>
    <lineage>
        <taxon>Eukaryota</taxon>
        <taxon>Viridiplantae</taxon>
        <taxon>Streptophyta</taxon>
        <taxon>Embryophyta</taxon>
        <taxon>Tracheophyta</taxon>
        <taxon>Spermatophyta</taxon>
        <taxon>Magnoliopsida</taxon>
        <taxon>Magnoliidae</taxon>
        <taxon>Laurales</taxon>
        <taxon>Lauraceae</taxon>
        <taxon>Cinnamomum</taxon>
    </lineage>
</organism>
<keyword evidence="8 13" id="KW-0472">Membrane</keyword>
<dbReference type="FunFam" id="1.10.287.70:FF:000037">
    <property type="entry name" value="Glutamate receptor"/>
    <property type="match status" value="1"/>
</dbReference>
<evidence type="ECO:0000256" key="8">
    <source>
        <dbReference type="ARBA" id="ARBA00023136"/>
    </source>
</evidence>
<dbReference type="InterPro" id="IPR019594">
    <property type="entry name" value="Glu/Gly-bd"/>
</dbReference>
<dbReference type="Proteomes" id="UP000283530">
    <property type="component" value="Unassembled WGS sequence"/>
</dbReference>
<dbReference type="FunFam" id="3.40.190.10:FF:000054">
    <property type="entry name" value="Glutamate receptor"/>
    <property type="match status" value="1"/>
</dbReference>
<dbReference type="InterPro" id="IPR001828">
    <property type="entry name" value="ANF_lig-bd_rcpt"/>
</dbReference>
<evidence type="ECO:0000256" key="9">
    <source>
        <dbReference type="ARBA" id="ARBA00023170"/>
    </source>
</evidence>
<dbReference type="STRING" id="337451.A0A443P1E1"/>
<name>A0A443P1E1_9MAGN</name>
<comment type="subcellular location">
    <subcellularLocation>
        <location evidence="1">Membrane</location>
        <topology evidence="1">Multi-pass membrane protein</topology>
    </subcellularLocation>
</comment>
<feature type="region of interest" description="Disordered" evidence="15">
    <location>
        <begin position="889"/>
        <end position="917"/>
    </location>
</feature>
<accession>A0A443P1E1</accession>
<dbReference type="OrthoDB" id="5984008at2759"/>
<feature type="transmembrane region" description="Helical" evidence="16">
    <location>
        <begin position="594"/>
        <end position="614"/>
    </location>
</feature>
<evidence type="ECO:0000256" key="1">
    <source>
        <dbReference type="ARBA" id="ARBA00004141"/>
    </source>
</evidence>
<dbReference type="CDD" id="cd13686">
    <property type="entry name" value="GluR_Plant"/>
    <property type="match status" value="1"/>
</dbReference>
<evidence type="ECO:0000256" key="12">
    <source>
        <dbReference type="ARBA" id="ARBA00023303"/>
    </source>
</evidence>
<evidence type="ECO:0000256" key="4">
    <source>
        <dbReference type="ARBA" id="ARBA00022692"/>
    </source>
</evidence>
<comment type="similarity">
    <text evidence="2 13">Belongs to the glutamate-gated ion channel (TC 1.A.10.1) family.</text>
</comment>
<dbReference type="Gene3D" id="3.40.50.2300">
    <property type="match status" value="2"/>
</dbReference>
<dbReference type="CDD" id="cd19990">
    <property type="entry name" value="PBP1_GABAb_receptor_plant"/>
    <property type="match status" value="1"/>
</dbReference>
<dbReference type="GO" id="GO:0016020">
    <property type="term" value="C:membrane"/>
    <property type="evidence" value="ECO:0007669"/>
    <property type="project" value="UniProtKB-SubCell"/>
</dbReference>
<feature type="region of interest" description="Disordered" evidence="15">
    <location>
        <begin position="860"/>
        <end position="879"/>
    </location>
</feature>
<gene>
    <name evidence="19" type="ORF">CKAN_01340000</name>
</gene>
<dbReference type="GO" id="GO:1901701">
    <property type="term" value="P:cellular response to oxygen-containing compound"/>
    <property type="evidence" value="ECO:0007669"/>
    <property type="project" value="UniProtKB-ARBA"/>
</dbReference>
<dbReference type="SUPFAM" id="SSF53822">
    <property type="entry name" value="Periplasmic binding protein-like I"/>
    <property type="match status" value="1"/>
</dbReference>
<proteinExistence type="inferred from homology"/>
<keyword evidence="6 16" id="KW-1133">Transmembrane helix</keyword>
<dbReference type="Pfam" id="PF10613">
    <property type="entry name" value="Lig_chan-Glu_bd"/>
    <property type="match status" value="1"/>
</dbReference>
<dbReference type="Pfam" id="PF00060">
    <property type="entry name" value="Lig_chan"/>
    <property type="match status" value="1"/>
</dbReference>
<evidence type="ECO:0000256" key="2">
    <source>
        <dbReference type="ARBA" id="ARBA00008685"/>
    </source>
</evidence>
<evidence type="ECO:0000259" key="18">
    <source>
        <dbReference type="SMART" id="SM00079"/>
    </source>
</evidence>
<feature type="compositionally biased region" description="Polar residues" evidence="15">
    <location>
        <begin position="904"/>
        <end position="917"/>
    </location>
</feature>
<keyword evidence="5 17" id="KW-0732">Signal</keyword>
<evidence type="ECO:0000256" key="15">
    <source>
        <dbReference type="SAM" id="MobiDB-lite"/>
    </source>
</evidence>
<dbReference type="Gene3D" id="3.40.190.10">
    <property type="entry name" value="Periplasmic binding protein-like II"/>
    <property type="match status" value="2"/>
</dbReference>
<dbReference type="FunFam" id="3.40.50.2300:FF:000081">
    <property type="entry name" value="Glutamate receptor"/>
    <property type="match status" value="1"/>
</dbReference>
<keyword evidence="20" id="KW-1185">Reference proteome</keyword>
<dbReference type="SUPFAM" id="SSF53850">
    <property type="entry name" value="Periplasmic binding protein-like II"/>
    <property type="match status" value="1"/>
</dbReference>
<dbReference type="AlphaFoldDB" id="A0A443P1E1"/>
<feature type="transmembrane region" description="Helical" evidence="16">
    <location>
        <begin position="832"/>
        <end position="850"/>
    </location>
</feature>
<evidence type="ECO:0000256" key="5">
    <source>
        <dbReference type="ARBA" id="ARBA00022729"/>
    </source>
</evidence>
<comment type="function">
    <text evidence="13">Glutamate-gated receptor that probably acts as non-selective cation channel.</text>
</comment>
<dbReference type="InterPro" id="IPR017103">
    <property type="entry name" value="Iontropic_Glu_rcpt_pln"/>
</dbReference>
<dbReference type="PRINTS" id="PR01176">
    <property type="entry name" value="GABABRECEPTR"/>
</dbReference>
<dbReference type="InterPro" id="IPR001320">
    <property type="entry name" value="Iontro_rcpt_C"/>
</dbReference>